<accession>A0A1J1J3D4</accession>
<dbReference type="Proteomes" id="UP000183832">
    <property type="component" value="Unassembled WGS sequence"/>
</dbReference>
<reference evidence="1 2" key="1">
    <citation type="submission" date="2015-04" db="EMBL/GenBank/DDBJ databases">
        <authorList>
            <person name="Syromyatnikov M.Y."/>
            <person name="Popov V.N."/>
        </authorList>
    </citation>
    <scope>NUCLEOTIDE SEQUENCE [LARGE SCALE GENOMIC DNA]</scope>
</reference>
<evidence type="ECO:0000313" key="2">
    <source>
        <dbReference type="Proteomes" id="UP000183832"/>
    </source>
</evidence>
<keyword evidence="2" id="KW-1185">Reference proteome</keyword>
<sequence length="62" mass="6893">MSSDFKSALKSFNLPCCALMMQQQQQPQAQALAVGTLALSQNNFMGIHFVDINNQQYVGWKA</sequence>
<dbReference type="AlphaFoldDB" id="A0A1J1J3D4"/>
<name>A0A1J1J3D4_9DIPT</name>
<proteinExistence type="predicted"/>
<gene>
    <name evidence="1" type="ORF">CLUMA_CG019922</name>
</gene>
<dbReference type="EMBL" id="CVRI01000067">
    <property type="protein sequence ID" value="CRL06871.1"/>
    <property type="molecule type" value="Genomic_DNA"/>
</dbReference>
<evidence type="ECO:0000313" key="1">
    <source>
        <dbReference type="EMBL" id="CRL06871.1"/>
    </source>
</evidence>
<protein>
    <submittedName>
        <fullName evidence="1">CLUMA_CG019922, isoform A</fullName>
    </submittedName>
</protein>
<organism evidence="1 2">
    <name type="scientific">Clunio marinus</name>
    <dbReference type="NCBI Taxonomy" id="568069"/>
    <lineage>
        <taxon>Eukaryota</taxon>
        <taxon>Metazoa</taxon>
        <taxon>Ecdysozoa</taxon>
        <taxon>Arthropoda</taxon>
        <taxon>Hexapoda</taxon>
        <taxon>Insecta</taxon>
        <taxon>Pterygota</taxon>
        <taxon>Neoptera</taxon>
        <taxon>Endopterygota</taxon>
        <taxon>Diptera</taxon>
        <taxon>Nematocera</taxon>
        <taxon>Chironomoidea</taxon>
        <taxon>Chironomidae</taxon>
        <taxon>Clunio</taxon>
    </lineage>
</organism>